<dbReference type="EMBL" id="CACRSJ010000106">
    <property type="protein sequence ID" value="VYS56900.1"/>
    <property type="molecule type" value="Genomic_DNA"/>
</dbReference>
<sequence length="32" mass="3889">MRVRVTNDYTYEFGLHLVRLKRCRFACSVLLK</sequence>
<evidence type="ECO:0000313" key="2">
    <source>
        <dbReference type="EMBL" id="VYS56900.1"/>
    </source>
</evidence>
<dbReference type="GeneID" id="6241137"/>
<dbReference type="AlphaFoldDB" id="A0A654F6Y1"/>
<protein>
    <submittedName>
        <fullName evidence="2">Uncharacterized protein</fullName>
    </submittedName>
</protein>
<dbReference type="KEGG" id="ath:AT3G10439"/>
<dbReference type="ExpressionAtlas" id="A0A654F6Y1">
    <property type="expression patterns" value="baseline"/>
</dbReference>
<proteinExistence type="predicted"/>
<dbReference type="RefSeq" id="NP_001118610.1">
    <property type="nucleotide sequence ID" value="NM_001125138.1"/>
</dbReference>
<reference evidence="2 3" key="1">
    <citation type="submission" date="2019-11" db="EMBL/GenBank/DDBJ databases">
        <authorList>
            <person name="Jiao W.-B."/>
            <person name="Schneeberger K."/>
        </authorList>
    </citation>
    <scope>NUCLEOTIDE SEQUENCE [LARGE SCALE GENOMIC DNA]</scope>
    <source>
        <strain evidence="3">cv. An-1</strain>
    </source>
</reference>
<dbReference type="Araport" id="AT3G10439"/>
<organism evidence="2 3">
    <name type="scientific">Arabidopsis thaliana</name>
    <name type="common">Mouse-ear cress</name>
    <dbReference type="NCBI Taxonomy" id="3702"/>
    <lineage>
        <taxon>Eukaryota</taxon>
        <taxon>Viridiplantae</taxon>
        <taxon>Streptophyta</taxon>
        <taxon>Embryophyta</taxon>
        <taxon>Tracheophyta</taxon>
        <taxon>Spermatophyta</taxon>
        <taxon>Magnoliopsida</taxon>
        <taxon>eudicotyledons</taxon>
        <taxon>Gunneridae</taxon>
        <taxon>Pentapetalae</taxon>
        <taxon>rosids</taxon>
        <taxon>malvids</taxon>
        <taxon>Brassicales</taxon>
        <taxon>Brassicaceae</taxon>
        <taxon>Camelineae</taxon>
        <taxon>Arabidopsis</taxon>
    </lineage>
</organism>
<evidence type="ECO:0000313" key="3">
    <source>
        <dbReference type="Proteomes" id="UP000426265"/>
    </source>
</evidence>
<dbReference type="Proteomes" id="UP000426265">
    <property type="component" value="Unassembled WGS sequence"/>
</dbReference>
<name>A0A654F6Y1_ARATH</name>
<accession>A0A654F6Y1</accession>
<gene>
    <name evidence="1" type="ordered locus">At3g10439</name>
    <name evidence="2" type="ORF">AN1_LOCUS12351</name>
</gene>
<evidence type="ECO:0000313" key="1">
    <source>
        <dbReference type="Araport" id="AT3G10439"/>
    </source>
</evidence>